<proteinExistence type="predicted"/>
<reference evidence="7 8" key="1">
    <citation type="submission" date="2018-06" db="EMBL/GenBank/DDBJ databases">
        <authorList>
            <consortium name="Pathogen Informatics"/>
            <person name="Doyle S."/>
        </authorList>
    </citation>
    <scope>NUCLEOTIDE SEQUENCE [LARGE SCALE GENOMIC DNA]</scope>
    <source>
        <strain evidence="7 8">NCTC9381</strain>
    </source>
</reference>
<dbReference type="Pfam" id="PF04002">
    <property type="entry name" value="RadC"/>
    <property type="match status" value="1"/>
</dbReference>
<evidence type="ECO:0000256" key="2">
    <source>
        <dbReference type="ARBA" id="ARBA00022723"/>
    </source>
</evidence>
<evidence type="ECO:0000259" key="6">
    <source>
        <dbReference type="PROSITE" id="PS50249"/>
    </source>
</evidence>
<evidence type="ECO:0000256" key="4">
    <source>
        <dbReference type="ARBA" id="ARBA00022833"/>
    </source>
</evidence>
<dbReference type="AlphaFoldDB" id="A0A379A8W1"/>
<evidence type="ECO:0000256" key="3">
    <source>
        <dbReference type="ARBA" id="ARBA00022801"/>
    </source>
</evidence>
<dbReference type="GO" id="GO:0046872">
    <property type="term" value="F:metal ion binding"/>
    <property type="evidence" value="ECO:0007669"/>
    <property type="project" value="UniProtKB-KW"/>
</dbReference>
<evidence type="ECO:0000256" key="5">
    <source>
        <dbReference type="ARBA" id="ARBA00023049"/>
    </source>
</evidence>
<dbReference type="PROSITE" id="PS50249">
    <property type="entry name" value="MPN"/>
    <property type="match status" value="1"/>
</dbReference>
<dbReference type="Proteomes" id="UP000254640">
    <property type="component" value="Unassembled WGS sequence"/>
</dbReference>
<keyword evidence="3" id="KW-0378">Hydrolase</keyword>
<keyword evidence="4" id="KW-0862">Zinc</keyword>
<evidence type="ECO:0000313" key="8">
    <source>
        <dbReference type="Proteomes" id="UP000254640"/>
    </source>
</evidence>
<dbReference type="GO" id="GO:0006508">
    <property type="term" value="P:proteolysis"/>
    <property type="evidence" value="ECO:0007669"/>
    <property type="project" value="UniProtKB-KW"/>
</dbReference>
<organism evidence="7 8">
    <name type="scientific">Enterobacter agglomerans</name>
    <name type="common">Erwinia herbicola</name>
    <name type="synonym">Pantoea agglomerans</name>
    <dbReference type="NCBI Taxonomy" id="549"/>
    <lineage>
        <taxon>Bacteria</taxon>
        <taxon>Pseudomonadati</taxon>
        <taxon>Pseudomonadota</taxon>
        <taxon>Gammaproteobacteria</taxon>
        <taxon>Enterobacterales</taxon>
        <taxon>Erwiniaceae</taxon>
        <taxon>Pantoea</taxon>
        <taxon>Pantoea agglomerans group</taxon>
    </lineage>
</organism>
<dbReference type="Gene3D" id="3.40.140.10">
    <property type="entry name" value="Cytidine Deaminase, domain 2"/>
    <property type="match status" value="1"/>
</dbReference>
<evidence type="ECO:0000313" key="7">
    <source>
        <dbReference type="EMBL" id="SUB14343.1"/>
    </source>
</evidence>
<name>A0A379A8W1_ENTAG</name>
<accession>A0A379A8W1</accession>
<keyword evidence="2" id="KW-0479">Metal-binding</keyword>
<keyword evidence="8" id="KW-1185">Reference proteome</keyword>
<gene>
    <name evidence="7" type="primary">ykfG</name>
    <name evidence="7" type="ORF">NCTC9381_00183</name>
</gene>
<dbReference type="GO" id="GO:0008237">
    <property type="term" value="F:metallopeptidase activity"/>
    <property type="evidence" value="ECO:0007669"/>
    <property type="project" value="UniProtKB-KW"/>
</dbReference>
<protein>
    <submittedName>
        <fullName evidence="7">DNA repair protein RadC</fullName>
    </submittedName>
</protein>
<sequence length="83" mass="9155">MAEPSRADREVTHKVSEACQLLDIRLLDHLVIGHGEYVSFAERGMALTGGNFTPGGGFLPDHSGSLSVRDLSTWAERRILRHL</sequence>
<keyword evidence="5" id="KW-0482">Metalloprotease</keyword>
<dbReference type="PANTHER" id="PTHR30471">
    <property type="entry name" value="DNA REPAIR PROTEIN RADC"/>
    <property type="match status" value="1"/>
</dbReference>
<dbReference type="InterPro" id="IPR025657">
    <property type="entry name" value="RadC_JAB"/>
</dbReference>
<feature type="domain" description="MPN" evidence="6">
    <location>
        <begin position="1"/>
        <end position="46"/>
    </location>
</feature>
<dbReference type="InterPro" id="IPR001405">
    <property type="entry name" value="UPF0758"/>
</dbReference>
<evidence type="ECO:0000256" key="1">
    <source>
        <dbReference type="ARBA" id="ARBA00022670"/>
    </source>
</evidence>
<dbReference type="PANTHER" id="PTHR30471:SF3">
    <property type="entry name" value="UPF0758 PROTEIN YEES-RELATED"/>
    <property type="match status" value="1"/>
</dbReference>
<keyword evidence="1" id="KW-0645">Protease</keyword>
<dbReference type="EMBL" id="UGSO01000001">
    <property type="protein sequence ID" value="SUB14343.1"/>
    <property type="molecule type" value="Genomic_DNA"/>
</dbReference>
<dbReference type="InterPro" id="IPR037518">
    <property type="entry name" value="MPN"/>
</dbReference>